<name>A0AAD1RYA7_PELCU</name>
<evidence type="ECO:0000313" key="3">
    <source>
        <dbReference type="Proteomes" id="UP001295444"/>
    </source>
</evidence>
<organism evidence="2 3">
    <name type="scientific">Pelobates cultripes</name>
    <name type="common">Western spadefoot toad</name>
    <dbReference type="NCBI Taxonomy" id="61616"/>
    <lineage>
        <taxon>Eukaryota</taxon>
        <taxon>Metazoa</taxon>
        <taxon>Chordata</taxon>
        <taxon>Craniata</taxon>
        <taxon>Vertebrata</taxon>
        <taxon>Euteleostomi</taxon>
        <taxon>Amphibia</taxon>
        <taxon>Batrachia</taxon>
        <taxon>Anura</taxon>
        <taxon>Pelobatoidea</taxon>
        <taxon>Pelobatidae</taxon>
        <taxon>Pelobates</taxon>
    </lineage>
</organism>
<dbReference type="AlphaFoldDB" id="A0AAD1RYA7"/>
<accession>A0AAD1RYA7</accession>
<reference evidence="2" key="1">
    <citation type="submission" date="2022-03" db="EMBL/GenBank/DDBJ databases">
        <authorList>
            <person name="Alioto T."/>
            <person name="Alioto T."/>
            <person name="Gomez Garrido J."/>
        </authorList>
    </citation>
    <scope>NUCLEOTIDE SEQUENCE</scope>
</reference>
<feature type="compositionally biased region" description="Basic and acidic residues" evidence="1">
    <location>
        <begin position="1"/>
        <end position="10"/>
    </location>
</feature>
<protein>
    <submittedName>
        <fullName evidence="2">Uncharacterized protein</fullName>
    </submittedName>
</protein>
<dbReference type="EMBL" id="OW240915">
    <property type="protein sequence ID" value="CAH2283722.1"/>
    <property type="molecule type" value="Genomic_DNA"/>
</dbReference>
<dbReference type="Proteomes" id="UP001295444">
    <property type="component" value="Chromosome 04"/>
</dbReference>
<feature type="region of interest" description="Disordered" evidence="1">
    <location>
        <begin position="1"/>
        <end position="27"/>
    </location>
</feature>
<evidence type="ECO:0000313" key="2">
    <source>
        <dbReference type="EMBL" id="CAH2283722.1"/>
    </source>
</evidence>
<keyword evidence="3" id="KW-1185">Reference proteome</keyword>
<gene>
    <name evidence="2" type="ORF">PECUL_23A050575</name>
</gene>
<proteinExistence type="predicted"/>
<sequence>MAAWLDRDPSPSRLNITQADKKDSSSSETLLTEQVEWDALTLATKQNISNLLKVFRQVLTAGLDVLRTEVQMVTVQTQASVEGILDLKQEVQGLKETNAIFAKYHDYEWNWLRTVTDAQI</sequence>
<evidence type="ECO:0000256" key="1">
    <source>
        <dbReference type="SAM" id="MobiDB-lite"/>
    </source>
</evidence>